<name>A0A2C6L498_9FIRM</name>
<proteinExistence type="predicted"/>
<keyword evidence="2" id="KW-1185">Reference proteome</keyword>
<dbReference type="AlphaFoldDB" id="A0A2C6L498"/>
<organism evidence="1 2">
    <name type="scientific">Desulforamulus profundi</name>
    <dbReference type="NCBI Taxonomy" id="1383067"/>
    <lineage>
        <taxon>Bacteria</taxon>
        <taxon>Bacillati</taxon>
        <taxon>Bacillota</taxon>
        <taxon>Clostridia</taxon>
        <taxon>Eubacteriales</taxon>
        <taxon>Peptococcaceae</taxon>
        <taxon>Desulforamulus</taxon>
    </lineage>
</organism>
<comment type="caution">
    <text evidence="1">The sequence shown here is derived from an EMBL/GenBank/DDBJ whole genome shotgun (WGS) entry which is preliminary data.</text>
</comment>
<accession>A0A2C6L498</accession>
<dbReference type="EMBL" id="AWQQ01000016">
    <property type="protein sequence ID" value="PHJ39691.1"/>
    <property type="molecule type" value="Genomic_DNA"/>
</dbReference>
<gene>
    <name evidence="1" type="ORF">P378_01890</name>
</gene>
<evidence type="ECO:0000313" key="2">
    <source>
        <dbReference type="Proteomes" id="UP000222564"/>
    </source>
</evidence>
<reference evidence="1 2" key="1">
    <citation type="submission" date="2013-09" db="EMBL/GenBank/DDBJ databases">
        <title>Biodegradation of hydrocarbons in the deep terrestrial subsurface : characterization of a microbial consortium composed of two Desulfotomaculum species originating from a deep geological formation.</title>
        <authorList>
            <person name="Aullo T."/>
            <person name="Berlendis S."/>
            <person name="Lascourreges J.-F."/>
            <person name="Dessort D."/>
            <person name="Saint-Laurent S."/>
            <person name="Schraauwers B."/>
            <person name="Mas J."/>
            <person name="Magot M."/>
            <person name="Ranchou-Peyruse A."/>
        </authorList>
    </citation>
    <scope>NUCLEOTIDE SEQUENCE [LARGE SCALE GENOMIC DNA]</scope>
    <source>
        <strain evidence="1 2">Bs107</strain>
    </source>
</reference>
<evidence type="ECO:0000313" key="1">
    <source>
        <dbReference type="EMBL" id="PHJ39691.1"/>
    </source>
</evidence>
<dbReference type="Proteomes" id="UP000222564">
    <property type="component" value="Unassembled WGS sequence"/>
</dbReference>
<protein>
    <submittedName>
        <fullName evidence="1">Uncharacterized protein</fullName>
    </submittedName>
</protein>
<sequence>MKKRNIEIRGNHHCQTDNFQVRPFLLAVASLWQLAGGKSINISKKIGGIIDKAIRRKIIFIYNEPGKFIFKK</sequence>